<dbReference type="GO" id="GO:0004523">
    <property type="term" value="F:RNA-DNA hybrid ribonuclease activity"/>
    <property type="evidence" value="ECO:0007669"/>
    <property type="project" value="UniProtKB-EC"/>
</dbReference>
<comment type="caution">
    <text evidence="5">The sequence shown here is derived from an EMBL/GenBank/DDBJ whole genome shotgun (WGS) entry which is preliminary data.</text>
</comment>
<dbReference type="Gene3D" id="3.10.10.10">
    <property type="entry name" value="HIV Type 1 Reverse Transcriptase, subunit A, domain 1"/>
    <property type="match status" value="1"/>
</dbReference>
<dbReference type="InterPro" id="IPR000477">
    <property type="entry name" value="RT_dom"/>
</dbReference>
<sequence>MSIHSEEISDVTVRSHRRTQMPRYLEDYEVDYVPEQRSAHTPSNHSNEGEQLIGATGGPLPPHNTLVTGIDHFPAYEGNPHFSPEALQMRLKDLEEENRQLRRNLSEQSAPHTPRSLSPSQLFCSPRHLTRNMEDRTSPTHHKVMSTRDQRDPRYERERSVKHREDNLHAERQRDRIDEIILELQRMKVNSKQFRSTSLSPERAVTPQRAEHADECYQQPRQLSTHYYNPSSRRQRPFMPYRSSSPPSQENTYRGPIPTIPNFTKEDPWEFTRLKVALDNLLPADATERFKFQILMDHLKFEEALLIADSYSNSRYPYSHTMQALTELYGQPHQLALQCIAVLMDGPSIRSGDTRAFRLFALKIRALVGMLDQLGSPGHTELTCGSHVSRLLAKLPHESVRQKTVSEVRTLEKPKKYCPFCNTTQHYLNQCSNFKLLTKEQIVTWIRSNQRCWKCGRDHQAGQCTLKAKCKKCQRRHLEILHEANNETSATATKERGGITQSTSTTIETLYVDRPTGSSRVLLKLCRVIIRNGDFSLDTYALLDDGSERTILLHEAAQQLNLHGKPEDLSLRTVRQDIRIIHGSTVSFSVSPATQPDRNFAIKRAFTAEELGLAPHSYPVETLQKRYRHLRGLPLQSIDHARPLLLIGSDYPQLITPVEPVWLGPPGGPAAVKTRLGWTLQGPSKFLEHIPHTQQCLFTAVSLAPNDLFSQVERLWQMDILSYQNERLVTRSKQDAEAIRLLEEKTMRVDVEGVQRYATPLLWKISPPPLAASKEAVLPNLRRTESQLAQSSEKSQVYKSEMNKLLEAGYVKKIPQSTAVQTPGWYIPHHMVHHNGKHRIVFNCSFNFQGLSLNEYLLPGPTLGATLLGVLLRFREYAVAISSDIKGMFHQVRLLPEDQAFLRFLWRDLKPTNAPDVYQWSVLPFGMTCSPCCATFALRKHVADHSQPDSEVRASVDRCFYVDNWLQSIPSLETARQLVDDMRHLLAEGGFELRQWASNTPQLLQHLPQQIRSENHELWFSSDRADPQERTLGLRWQCRSDTLGYKHGHVVKTEPTMQHIYSILSSQYDPLGFITPFTTRAKIIV</sequence>
<feature type="compositionally biased region" description="Polar residues" evidence="3">
    <location>
        <begin position="219"/>
        <end position="232"/>
    </location>
</feature>
<reference evidence="5 6" key="1">
    <citation type="submission" date="2024-05" db="EMBL/GenBank/DDBJ databases">
        <title>A high-quality chromosomal-level genome assembly of Topmouth culter (Culter alburnus).</title>
        <authorList>
            <person name="Zhao H."/>
        </authorList>
    </citation>
    <scope>NUCLEOTIDE SEQUENCE [LARGE SCALE GENOMIC DNA]</scope>
    <source>
        <strain evidence="5">CATC2023</strain>
        <tissue evidence="5">Muscle</tissue>
    </source>
</reference>
<feature type="region of interest" description="Disordered" evidence="3">
    <location>
        <begin position="104"/>
        <end position="123"/>
    </location>
</feature>
<dbReference type="AlphaFoldDB" id="A0AAW2B2C2"/>
<comment type="similarity">
    <text evidence="1">Belongs to the beta type-B retroviral polymerase family. HERV class-II K(HML-2) pol subfamily.</text>
</comment>
<evidence type="ECO:0000256" key="1">
    <source>
        <dbReference type="ARBA" id="ARBA00010879"/>
    </source>
</evidence>
<feature type="domain" description="Reverse transcriptase" evidence="4">
    <location>
        <begin position="873"/>
        <end position="994"/>
    </location>
</feature>
<proteinExistence type="inferred from homology"/>
<feature type="compositionally biased region" description="Polar residues" evidence="3">
    <location>
        <begin position="106"/>
        <end position="123"/>
    </location>
</feature>
<evidence type="ECO:0000313" key="6">
    <source>
        <dbReference type="Proteomes" id="UP001479290"/>
    </source>
</evidence>
<dbReference type="SUPFAM" id="SSF56672">
    <property type="entry name" value="DNA/RNA polymerases"/>
    <property type="match status" value="1"/>
</dbReference>
<feature type="region of interest" description="Disordered" evidence="3">
    <location>
        <begin position="193"/>
        <end position="259"/>
    </location>
</feature>
<feature type="region of interest" description="Disordered" evidence="3">
    <location>
        <begin position="36"/>
        <end position="57"/>
    </location>
</feature>
<keyword evidence="6" id="KW-1185">Reference proteome</keyword>
<organism evidence="5 6">
    <name type="scientific">Culter alburnus</name>
    <name type="common">Topmouth culter</name>
    <dbReference type="NCBI Taxonomy" id="194366"/>
    <lineage>
        <taxon>Eukaryota</taxon>
        <taxon>Metazoa</taxon>
        <taxon>Chordata</taxon>
        <taxon>Craniata</taxon>
        <taxon>Vertebrata</taxon>
        <taxon>Euteleostomi</taxon>
        <taxon>Actinopterygii</taxon>
        <taxon>Neopterygii</taxon>
        <taxon>Teleostei</taxon>
        <taxon>Ostariophysi</taxon>
        <taxon>Cypriniformes</taxon>
        <taxon>Xenocyprididae</taxon>
        <taxon>Xenocypridinae</taxon>
        <taxon>Culter</taxon>
    </lineage>
</organism>
<feature type="region of interest" description="Disordered" evidence="3">
    <location>
        <begin position="132"/>
        <end position="162"/>
    </location>
</feature>
<dbReference type="Pfam" id="PF00078">
    <property type="entry name" value="RVT_1"/>
    <property type="match status" value="1"/>
</dbReference>
<evidence type="ECO:0000313" key="5">
    <source>
        <dbReference type="EMBL" id="KAK9980136.1"/>
    </source>
</evidence>
<evidence type="ECO:0000256" key="3">
    <source>
        <dbReference type="SAM" id="MobiDB-lite"/>
    </source>
</evidence>
<feature type="compositionally biased region" description="Basic and acidic residues" evidence="3">
    <location>
        <begin position="146"/>
        <end position="162"/>
    </location>
</feature>
<feature type="compositionally biased region" description="Polar residues" evidence="3">
    <location>
        <begin position="242"/>
        <end position="252"/>
    </location>
</feature>
<gene>
    <name evidence="5" type="ORF">ABG768_013520</name>
</gene>
<name>A0AAW2B2C2_CULAL</name>
<dbReference type="Proteomes" id="UP001479290">
    <property type="component" value="Unassembled WGS sequence"/>
</dbReference>
<dbReference type="InterPro" id="IPR043128">
    <property type="entry name" value="Rev_trsase/Diguanyl_cyclase"/>
</dbReference>
<dbReference type="PANTHER" id="PTHR47331">
    <property type="entry name" value="PHD-TYPE DOMAIN-CONTAINING PROTEIN"/>
    <property type="match status" value="1"/>
</dbReference>
<dbReference type="Gene3D" id="3.30.70.270">
    <property type="match status" value="1"/>
</dbReference>
<evidence type="ECO:0000256" key="2">
    <source>
        <dbReference type="ARBA" id="ARBA00012180"/>
    </source>
</evidence>
<dbReference type="EMBL" id="JAWDJR010000002">
    <property type="protein sequence ID" value="KAK9980136.1"/>
    <property type="molecule type" value="Genomic_DNA"/>
</dbReference>
<protein>
    <recommendedName>
        <fullName evidence="2">ribonuclease H</fullName>
        <ecNumber evidence="2">3.1.26.4</ecNumber>
    </recommendedName>
</protein>
<dbReference type="CDD" id="cd01644">
    <property type="entry name" value="RT_pepA17"/>
    <property type="match status" value="1"/>
</dbReference>
<dbReference type="InterPro" id="IPR043502">
    <property type="entry name" value="DNA/RNA_pol_sf"/>
</dbReference>
<dbReference type="EC" id="3.1.26.4" evidence="2"/>
<dbReference type="PANTHER" id="PTHR47331:SF5">
    <property type="entry name" value="RIBONUCLEASE H"/>
    <property type="match status" value="1"/>
</dbReference>
<accession>A0AAW2B2C2</accession>
<evidence type="ECO:0000259" key="4">
    <source>
        <dbReference type="Pfam" id="PF00078"/>
    </source>
</evidence>